<evidence type="ECO:0000256" key="6">
    <source>
        <dbReference type="HAMAP-Rule" id="MF_01887"/>
    </source>
</evidence>
<sequence length="247" mass="26825">MSDKIVYGIHAVDLLLKKSVDQIDKIYLQANRQDGKAQKLLSLAAKNKIPVVRWDKTKLDAMTDENHQGVIAELKQTGSLVQTENDLYHLVENSEQDLTILILDGVTDPHNLGACFRTADAAGVAAIVVPKDKSVGLNGTVRKVACGAAETVPFFAVTNLVRALKTLQDLGVWIIGTAGEAEQSIYQTKLSGKIALVMGAEEKGMRRLTRENCDELFHIPMQGSVSSLNVSVAAGVCLFEVVRQRSL</sequence>
<dbReference type="Pfam" id="PF00588">
    <property type="entry name" value="SpoU_methylase"/>
    <property type="match status" value="1"/>
</dbReference>
<keyword evidence="4 6" id="KW-0808">Transferase</keyword>
<dbReference type="HAMAP" id="MF_01887">
    <property type="entry name" value="23SrRNA_methyltr_B"/>
    <property type="match status" value="1"/>
</dbReference>
<dbReference type="AlphaFoldDB" id="A0AA51RW31"/>
<dbReference type="GO" id="GO:0003723">
    <property type="term" value="F:RNA binding"/>
    <property type="evidence" value="ECO:0007669"/>
    <property type="project" value="InterPro"/>
</dbReference>
<dbReference type="SUPFAM" id="SSF75217">
    <property type="entry name" value="alpha/beta knot"/>
    <property type="match status" value="1"/>
</dbReference>
<dbReference type="KEGG" id="plei:Q9312_07365"/>
<keyword evidence="2 6" id="KW-0698">rRNA processing</keyword>
<dbReference type="InterPro" id="IPR013123">
    <property type="entry name" value="SpoU_subst-bd"/>
</dbReference>
<dbReference type="InterPro" id="IPR029064">
    <property type="entry name" value="Ribosomal_eL30-like_sf"/>
</dbReference>
<evidence type="ECO:0000256" key="4">
    <source>
        <dbReference type="ARBA" id="ARBA00022679"/>
    </source>
</evidence>
<dbReference type="RefSeq" id="WP_309203946.1">
    <property type="nucleotide sequence ID" value="NZ_CP133548.1"/>
</dbReference>
<dbReference type="FunFam" id="3.40.1280.10:FF:000008">
    <property type="entry name" value="Group 3 RNA methyltransferase TrmH"/>
    <property type="match status" value="1"/>
</dbReference>
<dbReference type="InterPro" id="IPR029028">
    <property type="entry name" value="Alpha/beta_knot_MTases"/>
</dbReference>
<feature type="domain" description="RNA 2-O ribose methyltransferase substrate binding" evidence="7">
    <location>
        <begin position="5"/>
        <end position="80"/>
    </location>
</feature>
<comment type="similarity">
    <text evidence="6">Belongs to the class IV-like SAM-binding methyltransferase superfamily. RNA methyltransferase TrmH family. RlmB subfamily.</text>
</comment>
<keyword evidence="1 6" id="KW-0963">Cytoplasm</keyword>
<comment type="catalytic activity">
    <reaction evidence="6">
        <text>guanosine(2251) in 23S rRNA + S-adenosyl-L-methionine = 2'-O-methylguanosine(2251) in 23S rRNA + S-adenosyl-L-homocysteine + H(+)</text>
        <dbReference type="Rhea" id="RHEA:24140"/>
        <dbReference type="Rhea" id="RHEA-COMP:10239"/>
        <dbReference type="Rhea" id="RHEA-COMP:10241"/>
        <dbReference type="ChEBI" id="CHEBI:15378"/>
        <dbReference type="ChEBI" id="CHEBI:57856"/>
        <dbReference type="ChEBI" id="CHEBI:59789"/>
        <dbReference type="ChEBI" id="CHEBI:74269"/>
        <dbReference type="ChEBI" id="CHEBI:74445"/>
        <dbReference type="EC" id="2.1.1.185"/>
    </reaction>
</comment>
<dbReference type="Gene3D" id="3.40.1280.10">
    <property type="match status" value="1"/>
</dbReference>
<evidence type="ECO:0000256" key="1">
    <source>
        <dbReference type="ARBA" id="ARBA00022490"/>
    </source>
</evidence>
<dbReference type="InterPro" id="IPR029026">
    <property type="entry name" value="tRNA_m1G_MTases_N"/>
</dbReference>
<gene>
    <name evidence="6 8" type="primary">rlmB</name>
    <name evidence="8" type="ORF">Q9312_07365</name>
</gene>
<dbReference type="GO" id="GO:0005829">
    <property type="term" value="C:cytosol"/>
    <property type="evidence" value="ECO:0007669"/>
    <property type="project" value="TreeGrafter"/>
</dbReference>
<comment type="subcellular location">
    <subcellularLocation>
        <location evidence="6">Cytoplasm</location>
    </subcellularLocation>
</comment>
<dbReference type="Proteomes" id="UP001239782">
    <property type="component" value="Chromosome"/>
</dbReference>
<dbReference type="CDD" id="cd18103">
    <property type="entry name" value="SpoU-like_RlmB"/>
    <property type="match status" value="1"/>
</dbReference>
<feature type="binding site" evidence="6">
    <location>
        <position position="219"/>
    </location>
    <ligand>
        <name>S-adenosyl-L-methionine</name>
        <dbReference type="ChEBI" id="CHEBI:59789"/>
    </ligand>
</feature>
<proteinExistence type="inferred from homology"/>
<protein>
    <recommendedName>
        <fullName evidence="6">23S rRNA (guanosine-2'-O-)-methyltransferase RlmB</fullName>
        <ecNumber evidence="6">2.1.1.185</ecNumber>
    </recommendedName>
    <alternativeName>
        <fullName evidence="6">23S rRNA (guanosine2251 2'-O)-methyltransferase</fullName>
    </alternativeName>
    <alternativeName>
        <fullName evidence="6">23S rRNA Gm2251 2'-O-methyltransferase</fullName>
    </alternativeName>
</protein>
<dbReference type="InterPro" id="IPR001537">
    <property type="entry name" value="SpoU_MeTrfase"/>
</dbReference>
<dbReference type="InterPro" id="IPR004441">
    <property type="entry name" value="rRNA_MeTrfase_TrmH"/>
</dbReference>
<name>A0AA51RW31_9GAMM</name>
<dbReference type="GO" id="GO:0070039">
    <property type="term" value="F:rRNA (guanosine-2'-O-)-methyltransferase activity"/>
    <property type="evidence" value="ECO:0007669"/>
    <property type="project" value="UniProtKB-UniRule"/>
</dbReference>
<keyword evidence="5 6" id="KW-0949">S-adenosyl-L-methionine</keyword>
<evidence type="ECO:0000313" key="9">
    <source>
        <dbReference type="Proteomes" id="UP001239782"/>
    </source>
</evidence>
<dbReference type="Pfam" id="PF08032">
    <property type="entry name" value="SpoU_sub_bind"/>
    <property type="match status" value="1"/>
</dbReference>
<keyword evidence="9" id="KW-1185">Reference proteome</keyword>
<dbReference type="Gene3D" id="3.30.1330.30">
    <property type="match status" value="1"/>
</dbReference>
<dbReference type="SUPFAM" id="SSF55315">
    <property type="entry name" value="L30e-like"/>
    <property type="match status" value="1"/>
</dbReference>
<dbReference type="PANTHER" id="PTHR46429">
    <property type="entry name" value="23S RRNA (GUANOSINE-2'-O-)-METHYLTRANSFERASE RLMB"/>
    <property type="match status" value="1"/>
</dbReference>
<evidence type="ECO:0000313" key="8">
    <source>
        <dbReference type="EMBL" id="WMS88726.1"/>
    </source>
</evidence>
<dbReference type="PANTHER" id="PTHR46429:SF1">
    <property type="entry name" value="23S RRNA (GUANOSINE-2'-O-)-METHYLTRANSFERASE RLMB"/>
    <property type="match status" value="1"/>
</dbReference>
<dbReference type="SMART" id="SM00967">
    <property type="entry name" value="SpoU_sub_bind"/>
    <property type="match status" value="1"/>
</dbReference>
<comment type="function">
    <text evidence="6">Specifically methylates the ribose of guanosine 2251 in 23S rRNA.</text>
</comment>
<evidence type="ECO:0000256" key="2">
    <source>
        <dbReference type="ARBA" id="ARBA00022552"/>
    </source>
</evidence>
<dbReference type="InterPro" id="IPR024915">
    <property type="entry name" value="23S_rRNA_MeTrfase_RlmB"/>
</dbReference>
<reference evidence="8 9" key="1">
    <citation type="submission" date="2023-08" db="EMBL/GenBank/DDBJ databases">
        <title>Pleionea litopenaei sp. nov., isolated from stomach of juvenile Litopenaeus vannamei.</title>
        <authorList>
            <person name="Rho A.M."/>
            <person name="Hwang C.Y."/>
        </authorList>
    </citation>
    <scope>NUCLEOTIDE SEQUENCE [LARGE SCALE GENOMIC DNA]</scope>
    <source>
        <strain evidence="8 9">HL-JVS1</strain>
    </source>
</reference>
<organism evidence="8 9">
    <name type="scientific">Pleionea litopenaei</name>
    <dbReference type="NCBI Taxonomy" id="3070815"/>
    <lineage>
        <taxon>Bacteria</taxon>
        <taxon>Pseudomonadati</taxon>
        <taxon>Pseudomonadota</taxon>
        <taxon>Gammaproteobacteria</taxon>
        <taxon>Oceanospirillales</taxon>
        <taxon>Pleioneaceae</taxon>
        <taxon>Pleionea</taxon>
    </lineage>
</organism>
<feature type="binding site" evidence="6">
    <location>
        <position position="199"/>
    </location>
    <ligand>
        <name>S-adenosyl-L-methionine</name>
        <dbReference type="ChEBI" id="CHEBI:59789"/>
    </ligand>
</feature>
<dbReference type="EC" id="2.1.1.185" evidence="6"/>
<dbReference type="EMBL" id="CP133548">
    <property type="protein sequence ID" value="WMS88726.1"/>
    <property type="molecule type" value="Genomic_DNA"/>
</dbReference>
<feature type="binding site" evidence="6">
    <location>
        <position position="228"/>
    </location>
    <ligand>
        <name>S-adenosyl-L-methionine</name>
        <dbReference type="ChEBI" id="CHEBI:59789"/>
    </ligand>
</feature>
<accession>A0AA51RW31</accession>
<keyword evidence="3 6" id="KW-0489">Methyltransferase</keyword>
<evidence type="ECO:0000256" key="5">
    <source>
        <dbReference type="ARBA" id="ARBA00022691"/>
    </source>
</evidence>
<evidence type="ECO:0000256" key="3">
    <source>
        <dbReference type="ARBA" id="ARBA00022603"/>
    </source>
</evidence>
<dbReference type="NCBIfam" id="TIGR00186">
    <property type="entry name" value="rRNA_methyl_3"/>
    <property type="match status" value="1"/>
</dbReference>
<evidence type="ECO:0000259" key="7">
    <source>
        <dbReference type="SMART" id="SM00967"/>
    </source>
</evidence>